<evidence type="ECO:0000256" key="3">
    <source>
        <dbReference type="ARBA" id="ARBA00023015"/>
    </source>
</evidence>
<accession>A0ABS9YDV3</accession>
<sequence length="478" mass="51629">MRESQTNLAGDLLLHLGRSGEGLLHERVKRALRAAIREGRIEVGTALPPSRQLAADLGCSRWAVTEAYGQLVAEGYLEAQTGSGTRVRWSNASDADGRQPVARQEAVARFDLAPGLPDLRAFPRRRWADAVRAQVTTAAYTEFGYPPSGGHLRLRRLLAEYLGRSRGVSTTPQDVTVCTSVTDGVRRVCRALRAEGIIAVGCEEPGWTRLREVIRAAGLDPVPIGADGGGLRTEELAGRPGLRAVLATPAHQFPLGSVLAPERRAALLHWARQVDGVVLEDDYDAEFRYDRRPVAALQGMDPSRVILFKSLSKILSPALGIGWIVAPPRWTAHLHRADQAATQPSTVDQLAFAALLESGGYDRHLRACRQRYRKRRDALVQALADELPGAPVSGIAAGLHLILRLPTRVDTAAVVTAAARRSLRVADLAAYHATDEHADHGLVLGYGNLADNAVREAVRHLRAAVEESRPAPTPTAGA</sequence>
<dbReference type="Gene3D" id="1.10.10.10">
    <property type="entry name" value="Winged helix-like DNA-binding domain superfamily/Winged helix DNA-binding domain"/>
    <property type="match status" value="1"/>
</dbReference>
<dbReference type="RefSeq" id="WP_242769171.1">
    <property type="nucleotide sequence ID" value="NZ_JALDAY010000009.1"/>
</dbReference>
<dbReference type="CDD" id="cd00609">
    <property type="entry name" value="AAT_like"/>
    <property type="match status" value="1"/>
</dbReference>
<dbReference type="Gene3D" id="3.40.640.10">
    <property type="entry name" value="Type I PLP-dependent aspartate aminotransferase-like (Major domain)"/>
    <property type="match status" value="1"/>
</dbReference>
<dbReference type="Pfam" id="PF00392">
    <property type="entry name" value="GntR"/>
    <property type="match status" value="1"/>
</dbReference>
<organism evidence="7 8">
    <name type="scientific">Streptomyces cylindrosporus</name>
    <dbReference type="NCBI Taxonomy" id="2927583"/>
    <lineage>
        <taxon>Bacteria</taxon>
        <taxon>Bacillati</taxon>
        <taxon>Actinomycetota</taxon>
        <taxon>Actinomycetes</taxon>
        <taxon>Kitasatosporales</taxon>
        <taxon>Streptomycetaceae</taxon>
        <taxon>Streptomyces</taxon>
    </lineage>
</organism>
<dbReference type="InterPro" id="IPR000524">
    <property type="entry name" value="Tscrpt_reg_HTH_GntR"/>
</dbReference>
<comment type="similarity">
    <text evidence="1">In the C-terminal section; belongs to the class-I pyridoxal-phosphate-dependent aminotransferase family.</text>
</comment>
<keyword evidence="2" id="KW-0663">Pyridoxal phosphate</keyword>
<dbReference type="GO" id="GO:0008483">
    <property type="term" value="F:transaminase activity"/>
    <property type="evidence" value="ECO:0007669"/>
    <property type="project" value="UniProtKB-KW"/>
</dbReference>
<evidence type="ECO:0000256" key="2">
    <source>
        <dbReference type="ARBA" id="ARBA00022898"/>
    </source>
</evidence>
<comment type="caution">
    <text evidence="7">The sequence shown here is derived from an EMBL/GenBank/DDBJ whole genome shotgun (WGS) entry which is preliminary data.</text>
</comment>
<dbReference type="Proteomes" id="UP001165269">
    <property type="component" value="Unassembled WGS sequence"/>
</dbReference>
<gene>
    <name evidence="7" type="ORF">MQP27_30445</name>
</gene>
<dbReference type="SUPFAM" id="SSF46785">
    <property type="entry name" value="Winged helix' DNA-binding domain"/>
    <property type="match status" value="1"/>
</dbReference>
<dbReference type="PROSITE" id="PS50949">
    <property type="entry name" value="HTH_GNTR"/>
    <property type="match status" value="1"/>
</dbReference>
<evidence type="ECO:0000313" key="8">
    <source>
        <dbReference type="Proteomes" id="UP001165269"/>
    </source>
</evidence>
<dbReference type="InterPro" id="IPR051446">
    <property type="entry name" value="HTH_trans_reg/aminotransferase"/>
</dbReference>
<evidence type="ECO:0000256" key="4">
    <source>
        <dbReference type="ARBA" id="ARBA00023125"/>
    </source>
</evidence>
<dbReference type="PANTHER" id="PTHR46577">
    <property type="entry name" value="HTH-TYPE TRANSCRIPTIONAL REGULATORY PROTEIN GABR"/>
    <property type="match status" value="1"/>
</dbReference>
<keyword evidence="7" id="KW-0808">Transferase</keyword>
<dbReference type="PRINTS" id="PR00035">
    <property type="entry name" value="HTHGNTR"/>
</dbReference>
<keyword evidence="4" id="KW-0238">DNA-binding</keyword>
<reference evidence="7" key="1">
    <citation type="submission" date="2022-03" db="EMBL/GenBank/DDBJ databases">
        <title>Streptomyces 7R015 and 7R016 isolated from Barleria lupulina in Thailand.</title>
        <authorList>
            <person name="Kanchanasin P."/>
            <person name="Phongsopitanun W."/>
            <person name="Tanasupawat S."/>
        </authorList>
    </citation>
    <scope>NUCLEOTIDE SEQUENCE</scope>
    <source>
        <strain evidence="7">7R015</strain>
    </source>
</reference>
<dbReference type="InterPro" id="IPR004839">
    <property type="entry name" value="Aminotransferase_I/II_large"/>
</dbReference>
<dbReference type="InterPro" id="IPR036388">
    <property type="entry name" value="WH-like_DNA-bd_sf"/>
</dbReference>
<evidence type="ECO:0000259" key="6">
    <source>
        <dbReference type="PROSITE" id="PS50949"/>
    </source>
</evidence>
<dbReference type="SUPFAM" id="SSF53383">
    <property type="entry name" value="PLP-dependent transferases"/>
    <property type="match status" value="1"/>
</dbReference>
<evidence type="ECO:0000313" key="7">
    <source>
        <dbReference type="EMBL" id="MCI3275413.1"/>
    </source>
</evidence>
<dbReference type="CDD" id="cd07377">
    <property type="entry name" value="WHTH_GntR"/>
    <property type="match status" value="1"/>
</dbReference>
<protein>
    <submittedName>
        <fullName evidence="7">PLP-dependent aminotransferase family protein</fullName>
    </submittedName>
</protein>
<keyword evidence="8" id="KW-1185">Reference proteome</keyword>
<proteinExistence type="inferred from homology"/>
<dbReference type="InterPro" id="IPR036390">
    <property type="entry name" value="WH_DNA-bd_sf"/>
</dbReference>
<dbReference type="InterPro" id="IPR015424">
    <property type="entry name" value="PyrdxlP-dep_Trfase"/>
</dbReference>
<keyword evidence="5" id="KW-0804">Transcription</keyword>
<name>A0ABS9YDV3_9ACTN</name>
<evidence type="ECO:0000256" key="1">
    <source>
        <dbReference type="ARBA" id="ARBA00005384"/>
    </source>
</evidence>
<keyword evidence="3" id="KW-0805">Transcription regulation</keyword>
<dbReference type="InterPro" id="IPR015421">
    <property type="entry name" value="PyrdxlP-dep_Trfase_major"/>
</dbReference>
<dbReference type="EMBL" id="JALDAY010000009">
    <property type="protein sequence ID" value="MCI3275413.1"/>
    <property type="molecule type" value="Genomic_DNA"/>
</dbReference>
<feature type="domain" description="HTH gntR-type" evidence="6">
    <location>
        <begin position="22"/>
        <end position="90"/>
    </location>
</feature>
<dbReference type="Pfam" id="PF00155">
    <property type="entry name" value="Aminotran_1_2"/>
    <property type="match status" value="1"/>
</dbReference>
<dbReference type="SMART" id="SM00345">
    <property type="entry name" value="HTH_GNTR"/>
    <property type="match status" value="1"/>
</dbReference>
<keyword evidence="7" id="KW-0032">Aminotransferase</keyword>
<dbReference type="PANTHER" id="PTHR46577:SF1">
    <property type="entry name" value="HTH-TYPE TRANSCRIPTIONAL REGULATORY PROTEIN GABR"/>
    <property type="match status" value="1"/>
</dbReference>
<evidence type="ECO:0000256" key="5">
    <source>
        <dbReference type="ARBA" id="ARBA00023163"/>
    </source>
</evidence>